<dbReference type="Gramene" id="Pp3c3_19450V3.2">
    <property type="protein sequence ID" value="PAC:32944823.CDS.1"/>
    <property type="gene ID" value="Pp3c3_19450"/>
</dbReference>
<evidence type="ECO:0000313" key="2">
    <source>
        <dbReference type="Proteomes" id="UP000006727"/>
    </source>
</evidence>
<keyword evidence="2" id="KW-1185">Reference proteome</keyword>
<protein>
    <submittedName>
        <fullName evidence="1">Uncharacterized protein</fullName>
    </submittedName>
</protein>
<organism evidence="1 2">
    <name type="scientific">Physcomitrium patens</name>
    <name type="common">Spreading-leaved earth moss</name>
    <name type="synonym">Physcomitrella patens</name>
    <dbReference type="NCBI Taxonomy" id="3218"/>
    <lineage>
        <taxon>Eukaryota</taxon>
        <taxon>Viridiplantae</taxon>
        <taxon>Streptophyta</taxon>
        <taxon>Embryophyta</taxon>
        <taxon>Bryophyta</taxon>
        <taxon>Bryophytina</taxon>
        <taxon>Bryopsida</taxon>
        <taxon>Funariidae</taxon>
        <taxon>Funariales</taxon>
        <taxon>Funariaceae</taxon>
        <taxon>Physcomitrium</taxon>
    </lineage>
</organism>
<accession>A0A7I4EUM6</accession>
<reference evidence="1 2" key="1">
    <citation type="journal article" date="2008" name="Science">
        <title>The Physcomitrella genome reveals evolutionary insights into the conquest of land by plants.</title>
        <authorList>
            <person name="Rensing S."/>
            <person name="Lang D."/>
            <person name="Zimmer A."/>
            <person name="Terry A."/>
            <person name="Salamov A."/>
            <person name="Shapiro H."/>
            <person name="Nishiyama T."/>
            <person name="Perroud P.-F."/>
            <person name="Lindquist E."/>
            <person name="Kamisugi Y."/>
            <person name="Tanahashi T."/>
            <person name="Sakakibara K."/>
            <person name="Fujita T."/>
            <person name="Oishi K."/>
            <person name="Shin-I T."/>
            <person name="Kuroki Y."/>
            <person name="Toyoda A."/>
            <person name="Suzuki Y."/>
            <person name="Hashimoto A."/>
            <person name="Yamaguchi K."/>
            <person name="Sugano A."/>
            <person name="Kohara Y."/>
            <person name="Fujiyama A."/>
            <person name="Anterola A."/>
            <person name="Aoki S."/>
            <person name="Ashton N."/>
            <person name="Barbazuk W.B."/>
            <person name="Barker E."/>
            <person name="Bennetzen J."/>
            <person name="Bezanilla M."/>
            <person name="Blankenship R."/>
            <person name="Cho S.H."/>
            <person name="Dutcher S."/>
            <person name="Estelle M."/>
            <person name="Fawcett J.A."/>
            <person name="Gundlach H."/>
            <person name="Hanada K."/>
            <person name="Heyl A."/>
            <person name="Hicks K.A."/>
            <person name="Hugh J."/>
            <person name="Lohr M."/>
            <person name="Mayer K."/>
            <person name="Melkozernov A."/>
            <person name="Murata T."/>
            <person name="Nelson D."/>
            <person name="Pils B."/>
            <person name="Prigge M."/>
            <person name="Reiss B."/>
            <person name="Renner T."/>
            <person name="Rombauts S."/>
            <person name="Rushton P."/>
            <person name="Sanderfoot A."/>
            <person name="Schween G."/>
            <person name="Shiu S.-H."/>
            <person name="Stueber K."/>
            <person name="Theodoulou F.L."/>
            <person name="Tu H."/>
            <person name="Van de Peer Y."/>
            <person name="Verrier P.J."/>
            <person name="Waters E."/>
            <person name="Wood A."/>
            <person name="Yang L."/>
            <person name="Cove D."/>
            <person name="Cuming A."/>
            <person name="Hasebe M."/>
            <person name="Lucas S."/>
            <person name="Mishler D.B."/>
            <person name="Reski R."/>
            <person name="Grigoriev I."/>
            <person name="Quatrano R.S."/>
            <person name="Boore J.L."/>
        </authorList>
    </citation>
    <scope>NUCLEOTIDE SEQUENCE [LARGE SCALE GENOMIC DNA]</scope>
    <source>
        <strain evidence="1 2">cv. Gransden 2004</strain>
    </source>
</reference>
<dbReference type="AlphaFoldDB" id="A0A7I4EUM6"/>
<proteinExistence type="predicted"/>
<dbReference type="EMBL" id="ABEU02000003">
    <property type="status" value="NOT_ANNOTATED_CDS"/>
    <property type="molecule type" value="Genomic_DNA"/>
</dbReference>
<evidence type="ECO:0000313" key="1">
    <source>
        <dbReference type="EnsemblPlants" id="PAC:32944823.CDS.1"/>
    </source>
</evidence>
<reference evidence="1 2" key="2">
    <citation type="journal article" date="2018" name="Plant J.">
        <title>The Physcomitrella patens chromosome-scale assembly reveals moss genome structure and evolution.</title>
        <authorList>
            <person name="Lang D."/>
            <person name="Ullrich K.K."/>
            <person name="Murat F."/>
            <person name="Fuchs J."/>
            <person name="Jenkins J."/>
            <person name="Haas F.B."/>
            <person name="Piednoel M."/>
            <person name="Gundlach H."/>
            <person name="Van Bel M."/>
            <person name="Meyberg R."/>
            <person name="Vives C."/>
            <person name="Morata J."/>
            <person name="Symeonidi A."/>
            <person name="Hiss M."/>
            <person name="Muchero W."/>
            <person name="Kamisugi Y."/>
            <person name="Saleh O."/>
            <person name="Blanc G."/>
            <person name="Decker E.L."/>
            <person name="van Gessel N."/>
            <person name="Grimwood J."/>
            <person name="Hayes R.D."/>
            <person name="Graham S.W."/>
            <person name="Gunter L.E."/>
            <person name="McDaniel S.F."/>
            <person name="Hoernstein S.N.W."/>
            <person name="Larsson A."/>
            <person name="Li F.W."/>
            <person name="Perroud P.F."/>
            <person name="Phillips J."/>
            <person name="Ranjan P."/>
            <person name="Rokshar D.S."/>
            <person name="Rothfels C.J."/>
            <person name="Schneider L."/>
            <person name="Shu S."/>
            <person name="Stevenson D.W."/>
            <person name="Thummler F."/>
            <person name="Tillich M."/>
            <person name="Villarreal Aguilar J.C."/>
            <person name="Widiez T."/>
            <person name="Wong G.K."/>
            <person name="Wymore A."/>
            <person name="Zhang Y."/>
            <person name="Zimmer A.D."/>
            <person name="Quatrano R.S."/>
            <person name="Mayer K.F.X."/>
            <person name="Goodstein D."/>
            <person name="Casacuberta J.M."/>
            <person name="Vandepoele K."/>
            <person name="Reski R."/>
            <person name="Cuming A.C."/>
            <person name="Tuskan G.A."/>
            <person name="Maumus F."/>
            <person name="Salse J."/>
            <person name="Schmutz J."/>
            <person name="Rensing S.A."/>
        </authorList>
    </citation>
    <scope>NUCLEOTIDE SEQUENCE [LARGE SCALE GENOMIC DNA]</scope>
    <source>
        <strain evidence="1 2">cv. Gransden 2004</strain>
    </source>
</reference>
<dbReference type="EnsemblPlants" id="Pp3c3_19450V3.2">
    <property type="protein sequence ID" value="PAC:32944823.CDS.1"/>
    <property type="gene ID" value="Pp3c3_19450"/>
</dbReference>
<reference evidence="1" key="3">
    <citation type="submission" date="2020-12" db="UniProtKB">
        <authorList>
            <consortium name="EnsemblPlants"/>
        </authorList>
    </citation>
    <scope>IDENTIFICATION</scope>
</reference>
<name>A0A7I4EUM6_PHYPA</name>
<dbReference type="Proteomes" id="UP000006727">
    <property type="component" value="Chromosome 3"/>
</dbReference>
<sequence>MVEKAIWVPSNWKAGCGSNLQIESSQSNWSRSLLYPEQYGLISCFGRFYSGIGSAGSFDLNSHTAVRPSFATLTVELKYPCVLSGYWQLEGSVTTKSTSPFNS</sequence>